<dbReference type="Pfam" id="PF03852">
    <property type="entry name" value="Vsr"/>
    <property type="match status" value="1"/>
</dbReference>
<evidence type="ECO:0000256" key="1">
    <source>
        <dbReference type="ARBA" id="ARBA00022722"/>
    </source>
</evidence>
<keyword evidence="4 8" id="KW-0378">Hydrolase</keyword>
<dbReference type="eggNOG" id="COG3727">
    <property type="taxonomic scope" value="Bacteria"/>
</dbReference>
<dbReference type="NCBIfam" id="TIGR00632">
    <property type="entry name" value="vsr"/>
    <property type="match status" value="1"/>
</dbReference>
<name>D7GI73_PROFC</name>
<keyword evidence="1" id="KW-0540">Nuclease</keyword>
<keyword evidence="2 8" id="KW-0255">Endonuclease</keyword>
<dbReference type="Gene3D" id="3.40.960.10">
    <property type="entry name" value="VSR Endonuclease"/>
    <property type="match status" value="1"/>
</dbReference>
<dbReference type="AlphaFoldDB" id="D7GI73"/>
<keyword evidence="9" id="KW-1185">Reference proteome</keyword>
<evidence type="ECO:0000256" key="4">
    <source>
        <dbReference type="ARBA" id="ARBA00022801"/>
    </source>
</evidence>
<dbReference type="GO" id="GO:0006298">
    <property type="term" value="P:mismatch repair"/>
    <property type="evidence" value="ECO:0007669"/>
    <property type="project" value="InterPro"/>
</dbReference>
<dbReference type="InterPro" id="IPR011335">
    <property type="entry name" value="Restrct_endonuc-II-like"/>
</dbReference>
<gene>
    <name evidence="8" type="primary">naeIV</name>
    <name evidence="8" type="synonym">vsr</name>
    <name evidence="8" type="ordered locus">PFREUD_02730</name>
</gene>
<dbReference type="Proteomes" id="UP000000936">
    <property type="component" value="Chromosome"/>
</dbReference>
<evidence type="ECO:0000256" key="7">
    <source>
        <dbReference type="SAM" id="MobiDB-lite"/>
    </source>
</evidence>
<dbReference type="GO" id="GO:0004519">
    <property type="term" value="F:endonuclease activity"/>
    <property type="evidence" value="ECO:0007669"/>
    <property type="project" value="UniProtKB-KW"/>
</dbReference>
<proteinExistence type="inferred from homology"/>
<dbReference type="EC" id="3.1.-.-" evidence="8"/>
<dbReference type="EMBL" id="FN806773">
    <property type="protein sequence ID" value="CBL55795.1"/>
    <property type="molecule type" value="Genomic_DNA"/>
</dbReference>
<evidence type="ECO:0000256" key="6">
    <source>
        <dbReference type="ARBA" id="ARBA00029466"/>
    </source>
</evidence>
<dbReference type="KEGG" id="pfr:PFREUD_02730"/>
<comment type="similarity">
    <text evidence="6">Belongs to the Vsr family.</text>
</comment>
<keyword evidence="5" id="KW-0234">DNA repair</keyword>
<evidence type="ECO:0000256" key="2">
    <source>
        <dbReference type="ARBA" id="ARBA00022759"/>
    </source>
</evidence>
<feature type="region of interest" description="Disordered" evidence="7">
    <location>
        <begin position="1"/>
        <end position="29"/>
    </location>
</feature>
<dbReference type="HOGENOM" id="CLU_111913_2_1_11"/>
<dbReference type="SUPFAM" id="SSF52980">
    <property type="entry name" value="Restriction endonuclease-like"/>
    <property type="match status" value="1"/>
</dbReference>
<dbReference type="STRING" id="754252.PFREUD_02730"/>
<keyword evidence="3" id="KW-0227">DNA damage</keyword>
<dbReference type="CDD" id="cd00221">
    <property type="entry name" value="Vsr"/>
    <property type="match status" value="1"/>
</dbReference>
<reference evidence="8 9" key="1">
    <citation type="journal article" date="2010" name="PLoS ONE">
        <title>The complete genome of Propionibacterium freudenreichii CIRM-BIA1, a hardy actinobacterium with food and probiotic applications.</title>
        <authorList>
            <person name="Falentin H."/>
            <person name="Deutsch S.M."/>
            <person name="Jan G."/>
            <person name="Loux V."/>
            <person name="Thierry A."/>
            <person name="Parayre S."/>
            <person name="Maillard M.B."/>
            <person name="Dherbecourt J."/>
            <person name="Cousin F.J."/>
            <person name="Jardin J."/>
            <person name="Siguier P."/>
            <person name="Couloux A."/>
            <person name="Barbe V."/>
            <person name="Vacherie B."/>
            <person name="Wincker P."/>
            <person name="Gibrat J.F."/>
            <person name="Gaillardin C."/>
            <person name="Lortal S."/>
        </authorList>
    </citation>
    <scope>NUCLEOTIDE SEQUENCE [LARGE SCALE GENOMIC DNA]</scope>
    <source>
        <strain evidence="9">ATCC 9614 / DSM 4902 / CIP 103027 / NCIMB 8099 / CIRM-BIA1</strain>
    </source>
</reference>
<evidence type="ECO:0000256" key="3">
    <source>
        <dbReference type="ARBA" id="ARBA00022763"/>
    </source>
</evidence>
<sequence length="144" mass="16838">MRSLSRKSPPASSAATRAKMQGNRRRDTKPELELRHLLHALGYRYRVDFPIRLDGVRPRPDIVFTKNRVAVFVDGCFWHGCPKHFHMPKVHTDFWQAKIARNRARDERDTLALEAANWTVIRIWEHEPTSQALADVLEELPPRH</sequence>
<dbReference type="InterPro" id="IPR004603">
    <property type="entry name" value="DNA_mismatch_endonuc_vsr"/>
</dbReference>
<protein>
    <submittedName>
        <fullName evidence="8">NaeI very short patch repair endonuclease (V.NaeI)</fullName>
        <ecNumber evidence="8">3.1.-.-</ecNumber>
    </submittedName>
</protein>
<evidence type="ECO:0000256" key="5">
    <source>
        <dbReference type="ARBA" id="ARBA00023204"/>
    </source>
</evidence>
<evidence type="ECO:0000313" key="8">
    <source>
        <dbReference type="EMBL" id="CBL55795.1"/>
    </source>
</evidence>
<dbReference type="RefSeq" id="WP_013160200.1">
    <property type="nucleotide sequence ID" value="NC_014215.1"/>
</dbReference>
<dbReference type="GeneID" id="61222967"/>
<dbReference type="GO" id="GO:0016787">
    <property type="term" value="F:hydrolase activity"/>
    <property type="evidence" value="ECO:0007669"/>
    <property type="project" value="UniProtKB-KW"/>
</dbReference>
<organism evidence="8 9">
    <name type="scientific">Propionibacterium freudenreichii subsp. shermanii (strain ATCC 9614 / DSM 4902 / CIP 103027 / NCIMB 8099 / CIRM-BIA1)</name>
    <dbReference type="NCBI Taxonomy" id="754252"/>
    <lineage>
        <taxon>Bacteria</taxon>
        <taxon>Bacillati</taxon>
        <taxon>Actinomycetota</taxon>
        <taxon>Actinomycetes</taxon>
        <taxon>Propionibacteriales</taxon>
        <taxon>Propionibacteriaceae</taxon>
        <taxon>Propionibacterium</taxon>
    </lineage>
</organism>
<evidence type="ECO:0000313" key="9">
    <source>
        <dbReference type="Proteomes" id="UP000000936"/>
    </source>
</evidence>
<accession>D7GI73</accession>